<dbReference type="GO" id="GO:0006508">
    <property type="term" value="P:proteolysis"/>
    <property type="evidence" value="ECO:0007669"/>
    <property type="project" value="UniProtKB-KW"/>
</dbReference>
<sequence>MTTTIDNRQGLRTRGVRAAVAGHPLLSFFVLACGLSWLAWVPYTLSSHGLGVWDLAFPAILGSAQLSGVLPGALLGPLGGAFLVTAVADGRPGLRRWAGRLLRWRVGWRWYALALVGVPALVLVSGLPFSGGVVQAPSLLALAAVIPGLVIQLFTTGLSEEPGWRDFALPRLQERFGPMGAAAVLGPVWATWHLPLFLSDWGGFPNAPWTQLVWFAGFCITFNIVMAWVFNRTGESLPVAMLLHVGVNNTVSMLWTEIYPGIPADRMILGLAILSTIGAAAILVATRGRLGYPGPARLVDSGDGHR</sequence>
<dbReference type="Pfam" id="PF02517">
    <property type="entry name" value="Rce1-like"/>
    <property type="match status" value="1"/>
</dbReference>
<dbReference type="GO" id="GO:0008233">
    <property type="term" value="F:peptidase activity"/>
    <property type="evidence" value="ECO:0007669"/>
    <property type="project" value="UniProtKB-KW"/>
</dbReference>
<feature type="transmembrane region" description="Helical" evidence="1">
    <location>
        <begin position="237"/>
        <end position="255"/>
    </location>
</feature>
<dbReference type="EMBL" id="BMJI01000001">
    <property type="protein sequence ID" value="GGC79181.1"/>
    <property type="molecule type" value="Genomic_DNA"/>
</dbReference>
<keyword evidence="1" id="KW-0812">Transmembrane</keyword>
<dbReference type="PANTHER" id="PTHR35797">
    <property type="entry name" value="PROTEASE-RELATED"/>
    <property type="match status" value="1"/>
</dbReference>
<protein>
    <submittedName>
        <fullName evidence="3">CAAX amino protease</fullName>
    </submittedName>
</protein>
<comment type="caution">
    <text evidence="3">The sequence shown here is derived from an EMBL/GenBank/DDBJ whole genome shotgun (WGS) entry which is preliminary data.</text>
</comment>
<reference evidence="4" key="1">
    <citation type="journal article" date="2019" name="Int. J. Syst. Evol. Microbiol.">
        <title>The Global Catalogue of Microorganisms (GCM) 10K type strain sequencing project: providing services to taxonomists for standard genome sequencing and annotation.</title>
        <authorList>
            <consortium name="The Broad Institute Genomics Platform"/>
            <consortium name="The Broad Institute Genome Sequencing Center for Infectious Disease"/>
            <person name="Wu L."/>
            <person name="Ma J."/>
        </authorList>
    </citation>
    <scope>NUCLEOTIDE SEQUENCE [LARGE SCALE GENOMIC DNA]</scope>
    <source>
        <strain evidence="4">CGMCC 1.15480</strain>
    </source>
</reference>
<proteinExistence type="predicted"/>
<feature type="transmembrane region" description="Helical" evidence="1">
    <location>
        <begin position="136"/>
        <end position="155"/>
    </location>
</feature>
<evidence type="ECO:0000313" key="4">
    <source>
        <dbReference type="Proteomes" id="UP000597761"/>
    </source>
</evidence>
<feature type="transmembrane region" description="Helical" evidence="1">
    <location>
        <begin position="108"/>
        <end position="130"/>
    </location>
</feature>
<keyword evidence="3" id="KW-0378">Hydrolase</keyword>
<feature type="transmembrane region" description="Helical" evidence="1">
    <location>
        <begin position="20"/>
        <end position="40"/>
    </location>
</feature>
<keyword evidence="3" id="KW-0645">Protease</keyword>
<dbReference type="PANTHER" id="PTHR35797:SF1">
    <property type="entry name" value="PROTEASE"/>
    <property type="match status" value="1"/>
</dbReference>
<evidence type="ECO:0000313" key="3">
    <source>
        <dbReference type="EMBL" id="GGC79181.1"/>
    </source>
</evidence>
<accession>A0ABQ1NMN8</accession>
<keyword evidence="4" id="KW-1185">Reference proteome</keyword>
<feature type="transmembrane region" description="Helical" evidence="1">
    <location>
        <begin position="267"/>
        <end position="285"/>
    </location>
</feature>
<keyword evidence="1" id="KW-0472">Membrane</keyword>
<keyword evidence="1" id="KW-1133">Transmembrane helix</keyword>
<feature type="transmembrane region" description="Helical" evidence="1">
    <location>
        <begin position="176"/>
        <end position="192"/>
    </location>
</feature>
<dbReference type="InterPro" id="IPR003675">
    <property type="entry name" value="Rce1/LyrA-like_dom"/>
</dbReference>
<name>A0ABQ1NMN8_9MICC</name>
<evidence type="ECO:0000256" key="1">
    <source>
        <dbReference type="SAM" id="Phobius"/>
    </source>
</evidence>
<dbReference type="RefSeq" id="WP_188665050.1">
    <property type="nucleotide sequence ID" value="NZ_BMJI01000001.1"/>
</dbReference>
<gene>
    <name evidence="3" type="ORF">GCM10011512_02290</name>
</gene>
<feature type="transmembrane region" description="Helical" evidence="1">
    <location>
        <begin position="212"/>
        <end position="230"/>
    </location>
</feature>
<dbReference type="Proteomes" id="UP000597761">
    <property type="component" value="Unassembled WGS sequence"/>
</dbReference>
<dbReference type="InterPro" id="IPR042150">
    <property type="entry name" value="MmRce1-like"/>
</dbReference>
<feature type="transmembrane region" description="Helical" evidence="1">
    <location>
        <begin position="60"/>
        <end position="87"/>
    </location>
</feature>
<feature type="domain" description="CAAX prenyl protease 2/Lysostaphin resistance protein A-like" evidence="2">
    <location>
        <begin position="146"/>
        <end position="248"/>
    </location>
</feature>
<organism evidence="3 4">
    <name type="scientific">Tersicoccus solisilvae</name>
    <dbReference type="NCBI Taxonomy" id="1882339"/>
    <lineage>
        <taxon>Bacteria</taxon>
        <taxon>Bacillati</taxon>
        <taxon>Actinomycetota</taxon>
        <taxon>Actinomycetes</taxon>
        <taxon>Micrococcales</taxon>
        <taxon>Micrococcaceae</taxon>
        <taxon>Tersicoccus</taxon>
    </lineage>
</organism>
<evidence type="ECO:0000259" key="2">
    <source>
        <dbReference type="Pfam" id="PF02517"/>
    </source>
</evidence>